<dbReference type="GO" id="GO:0006281">
    <property type="term" value="P:DNA repair"/>
    <property type="evidence" value="ECO:0007669"/>
    <property type="project" value="InterPro"/>
</dbReference>
<dbReference type="Proteomes" id="UP000588098">
    <property type="component" value="Unassembled WGS sequence"/>
</dbReference>
<evidence type="ECO:0000313" key="2">
    <source>
        <dbReference type="EMBL" id="MBB5935562.1"/>
    </source>
</evidence>
<reference evidence="2 3" key="1">
    <citation type="submission" date="2020-08" db="EMBL/GenBank/DDBJ databases">
        <title>Genomic Encyclopedia of Type Strains, Phase III (KMG-III): the genomes of soil and plant-associated and newly described type strains.</title>
        <authorList>
            <person name="Whitman W."/>
        </authorList>
    </citation>
    <scope>NUCLEOTIDE SEQUENCE [LARGE SCALE GENOMIC DNA]</scope>
    <source>
        <strain evidence="2 3">CECT 8305</strain>
    </source>
</reference>
<dbReference type="Gene3D" id="1.10.340.30">
    <property type="entry name" value="Hypothetical protein, domain 2"/>
    <property type="match status" value="1"/>
</dbReference>
<organism evidence="2 3">
    <name type="scientific">Streptomyces zagrosensis</name>
    <dbReference type="NCBI Taxonomy" id="1042984"/>
    <lineage>
        <taxon>Bacteria</taxon>
        <taxon>Bacillati</taxon>
        <taxon>Actinomycetota</taxon>
        <taxon>Actinomycetes</taxon>
        <taxon>Kitasatosporales</taxon>
        <taxon>Streptomycetaceae</taxon>
        <taxon>Streptomyces</taxon>
    </lineage>
</organism>
<dbReference type="RefSeq" id="WP_246494599.1">
    <property type="nucleotide sequence ID" value="NZ_JACHJL010000005.1"/>
</dbReference>
<feature type="region of interest" description="Disordered" evidence="1">
    <location>
        <begin position="1"/>
        <end position="54"/>
    </location>
</feature>
<dbReference type="InterPro" id="IPR023170">
    <property type="entry name" value="HhH_base_excis_C"/>
</dbReference>
<protein>
    <submittedName>
        <fullName evidence="2">Endonuclease III</fullName>
    </submittedName>
</protein>
<evidence type="ECO:0000256" key="1">
    <source>
        <dbReference type="SAM" id="MobiDB-lite"/>
    </source>
</evidence>
<comment type="caution">
    <text evidence="2">The sequence shown here is derived from an EMBL/GenBank/DDBJ whole genome shotgun (WGS) entry which is preliminary data.</text>
</comment>
<keyword evidence="2" id="KW-0378">Hydrolase</keyword>
<dbReference type="EMBL" id="JACHJL010000005">
    <property type="protein sequence ID" value="MBB5935562.1"/>
    <property type="molecule type" value="Genomic_DNA"/>
</dbReference>
<dbReference type="GO" id="GO:0004519">
    <property type="term" value="F:endonuclease activity"/>
    <property type="evidence" value="ECO:0007669"/>
    <property type="project" value="UniProtKB-KW"/>
</dbReference>
<evidence type="ECO:0000313" key="3">
    <source>
        <dbReference type="Proteomes" id="UP000588098"/>
    </source>
</evidence>
<keyword evidence="2" id="KW-0255">Endonuclease</keyword>
<dbReference type="InterPro" id="IPR011257">
    <property type="entry name" value="DNA_glycosylase"/>
</dbReference>
<dbReference type="SUPFAM" id="SSF48150">
    <property type="entry name" value="DNA-glycosylase"/>
    <property type="match status" value="1"/>
</dbReference>
<dbReference type="Gene3D" id="1.10.1670.10">
    <property type="entry name" value="Helix-hairpin-Helix base-excision DNA repair enzymes (C-terminal)"/>
    <property type="match status" value="1"/>
</dbReference>
<feature type="compositionally biased region" description="Low complexity" evidence="1">
    <location>
        <begin position="34"/>
        <end position="51"/>
    </location>
</feature>
<accession>A0A7W9QAA0</accession>
<proteinExistence type="predicted"/>
<keyword evidence="2" id="KW-0540">Nuclease</keyword>
<name>A0A7W9QAA0_9ACTN</name>
<sequence length="265" mass="28031">MTKTRGKTSERKPHGKVSQPPGESAAKSADKSAAKTSGKTSDKASGSGKASGRQDTVHALLDAHGQTYAAEAGIRLRDTPQPLYQLLVLADLLSARIRASVAVAAARALADAGMRDPRRMAEASWQQRVDALGEGGYRRYDERTATQLGEGAALVRDRYGGDLRRMRDAADGDVKKLRALLQEVPGLGPTGADIFVREAQLAWPEFAPYLDAKALKGAERLGLPDRPGDLAPLVAREDTAALAAGLVRAALDASVVDEVREKAAA</sequence>
<dbReference type="AlphaFoldDB" id="A0A7W9QAA0"/>
<keyword evidence="3" id="KW-1185">Reference proteome</keyword>
<gene>
    <name evidence="2" type="ORF">FHS42_002624</name>
</gene>